<evidence type="ECO:0000313" key="1">
    <source>
        <dbReference type="EMBL" id="GIG78379.1"/>
    </source>
</evidence>
<name>A0A8J3PRF9_9ACTN</name>
<evidence type="ECO:0000313" key="2">
    <source>
        <dbReference type="Proteomes" id="UP000630097"/>
    </source>
</evidence>
<reference evidence="1 2" key="1">
    <citation type="submission" date="2021-01" db="EMBL/GenBank/DDBJ databases">
        <title>Whole genome shotgun sequence of Planotetraspora kaengkrachanensis NBRC 104272.</title>
        <authorList>
            <person name="Komaki H."/>
            <person name="Tamura T."/>
        </authorList>
    </citation>
    <scope>NUCLEOTIDE SEQUENCE [LARGE SCALE GENOMIC DNA]</scope>
    <source>
        <strain evidence="1 2">NBRC 104272</strain>
    </source>
</reference>
<accession>A0A8J3PRF9</accession>
<dbReference type="Proteomes" id="UP000630097">
    <property type="component" value="Unassembled WGS sequence"/>
</dbReference>
<organism evidence="1 2">
    <name type="scientific">Planotetraspora kaengkrachanensis</name>
    <dbReference type="NCBI Taxonomy" id="575193"/>
    <lineage>
        <taxon>Bacteria</taxon>
        <taxon>Bacillati</taxon>
        <taxon>Actinomycetota</taxon>
        <taxon>Actinomycetes</taxon>
        <taxon>Streptosporangiales</taxon>
        <taxon>Streptosporangiaceae</taxon>
        <taxon>Planotetraspora</taxon>
    </lineage>
</organism>
<sequence>MATYTVSMTAAHDYEDLHALVDRLSPDQARDLRAVALRLVEANESLDQPDTERSSRRRLSFIGTMSSGVGDLAERHEEILREGLNRPV</sequence>
<dbReference type="AlphaFoldDB" id="A0A8J3PRF9"/>
<protein>
    <submittedName>
        <fullName evidence="1">Uncharacterized protein</fullName>
    </submittedName>
</protein>
<gene>
    <name evidence="1" type="ORF">Pka01_15060</name>
</gene>
<comment type="caution">
    <text evidence="1">The sequence shown here is derived from an EMBL/GenBank/DDBJ whole genome shotgun (WGS) entry which is preliminary data.</text>
</comment>
<proteinExistence type="predicted"/>
<dbReference type="EMBL" id="BONV01000004">
    <property type="protein sequence ID" value="GIG78379.1"/>
    <property type="molecule type" value="Genomic_DNA"/>
</dbReference>
<keyword evidence="2" id="KW-1185">Reference proteome</keyword>